<proteinExistence type="predicted"/>
<dbReference type="EMBL" id="JARIHO010000074">
    <property type="protein sequence ID" value="KAJ7311644.1"/>
    <property type="molecule type" value="Genomic_DNA"/>
</dbReference>
<evidence type="ECO:0000256" key="1">
    <source>
        <dbReference type="SAM" id="MobiDB-lite"/>
    </source>
</evidence>
<keyword evidence="3" id="KW-1185">Reference proteome</keyword>
<dbReference type="AlphaFoldDB" id="A0AAD7ED17"/>
<accession>A0AAD7ED17</accession>
<gene>
    <name evidence="2" type="ORF">DFH08DRAFT_1087723</name>
</gene>
<evidence type="ECO:0000313" key="3">
    <source>
        <dbReference type="Proteomes" id="UP001218218"/>
    </source>
</evidence>
<feature type="region of interest" description="Disordered" evidence="1">
    <location>
        <begin position="155"/>
        <end position="290"/>
    </location>
</feature>
<evidence type="ECO:0000313" key="2">
    <source>
        <dbReference type="EMBL" id="KAJ7311644.1"/>
    </source>
</evidence>
<protein>
    <submittedName>
        <fullName evidence="2">Uncharacterized protein</fullName>
    </submittedName>
</protein>
<feature type="compositionally biased region" description="Polar residues" evidence="1">
    <location>
        <begin position="229"/>
        <end position="244"/>
    </location>
</feature>
<dbReference type="Proteomes" id="UP001218218">
    <property type="component" value="Unassembled WGS sequence"/>
</dbReference>
<feature type="compositionally biased region" description="Basic and acidic residues" evidence="1">
    <location>
        <begin position="280"/>
        <end position="290"/>
    </location>
</feature>
<feature type="region of interest" description="Disordered" evidence="1">
    <location>
        <begin position="99"/>
        <end position="141"/>
    </location>
</feature>
<feature type="compositionally biased region" description="Polar residues" evidence="1">
    <location>
        <begin position="106"/>
        <end position="119"/>
    </location>
</feature>
<feature type="compositionally biased region" description="Pro residues" evidence="1">
    <location>
        <begin position="188"/>
        <end position="198"/>
    </location>
</feature>
<comment type="caution">
    <text evidence="2">The sequence shown here is derived from an EMBL/GenBank/DDBJ whole genome shotgun (WGS) entry which is preliminary data.</text>
</comment>
<sequence>MRDTPTHGRVITLGGADHLLCKCEERRFAHVWHQPLRTHSPLLTAPAFQRRRHGFRRPSAPAPPPHDKTMSRVLAKGSPCTDAAPSRHRHTALARAPAPPAYTLGAPQNSLHNATSPTHTNRRAEHGPDCPAHTPSGRGRYVSAPHHALIVASHAPRIDTDNDIEGSVAHLGSAPHLHPARSTQPDCAPHPRPAPLPTRPASCTDSDSAPRRPADSDCSPHPHPAPTPNRFTSCSTRQHPSSRTGACISPTCLLSSPTGLAPRPLPPLPRLHPACLPPSRSRDTFEDRGT</sequence>
<name>A0AAD7ED17_9AGAR</name>
<organism evidence="2 3">
    <name type="scientific">Mycena albidolilacea</name>
    <dbReference type="NCBI Taxonomy" id="1033008"/>
    <lineage>
        <taxon>Eukaryota</taxon>
        <taxon>Fungi</taxon>
        <taxon>Dikarya</taxon>
        <taxon>Basidiomycota</taxon>
        <taxon>Agaricomycotina</taxon>
        <taxon>Agaricomycetes</taxon>
        <taxon>Agaricomycetidae</taxon>
        <taxon>Agaricales</taxon>
        <taxon>Marasmiineae</taxon>
        <taxon>Mycenaceae</taxon>
        <taxon>Mycena</taxon>
    </lineage>
</organism>
<feature type="compositionally biased region" description="Basic and acidic residues" evidence="1">
    <location>
        <begin position="208"/>
        <end position="220"/>
    </location>
</feature>
<reference evidence="2" key="1">
    <citation type="submission" date="2023-03" db="EMBL/GenBank/DDBJ databases">
        <title>Massive genome expansion in bonnet fungi (Mycena s.s.) driven by repeated elements and novel gene families across ecological guilds.</title>
        <authorList>
            <consortium name="Lawrence Berkeley National Laboratory"/>
            <person name="Harder C.B."/>
            <person name="Miyauchi S."/>
            <person name="Viragh M."/>
            <person name="Kuo A."/>
            <person name="Thoen E."/>
            <person name="Andreopoulos B."/>
            <person name="Lu D."/>
            <person name="Skrede I."/>
            <person name="Drula E."/>
            <person name="Henrissat B."/>
            <person name="Morin E."/>
            <person name="Kohler A."/>
            <person name="Barry K."/>
            <person name="LaButti K."/>
            <person name="Morin E."/>
            <person name="Salamov A."/>
            <person name="Lipzen A."/>
            <person name="Mereny Z."/>
            <person name="Hegedus B."/>
            <person name="Baldrian P."/>
            <person name="Stursova M."/>
            <person name="Weitz H."/>
            <person name="Taylor A."/>
            <person name="Grigoriev I.V."/>
            <person name="Nagy L.G."/>
            <person name="Martin F."/>
            <person name="Kauserud H."/>
        </authorList>
    </citation>
    <scope>NUCLEOTIDE SEQUENCE</scope>
    <source>
        <strain evidence="2">CBHHK002</strain>
    </source>
</reference>